<dbReference type="InterPro" id="IPR041459">
    <property type="entry name" value="MPTase-PolyVal"/>
</dbReference>
<sequence length="42" mass="4464">MKGKFGSADYAEEELVAELGSAFVMADPGIEGEVQHESYIAS</sequence>
<protein>
    <submittedName>
        <fullName evidence="2">Antirestriction protein</fullName>
    </submittedName>
</protein>
<reference evidence="2 3" key="1">
    <citation type="submission" date="2018-12" db="EMBL/GenBank/DDBJ databases">
        <authorList>
            <consortium name="Pathogen Informatics"/>
        </authorList>
    </citation>
    <scope>NUCLEOTIDE SEQUENCE [LARGE SCALE GENOMIC DNA]</scope>
    <source>
        <strain evidence="2 3">NCTC11214</strain>
    </source>
</reference>
<dbReference type="KEGG" id="sof:NCTC11214_03541"/>
<dbReference type="Pfam" id="PF18818">
    <property type="entry name" value="MPTase-PolyVal"/>
    <property type="match status" value="1"/>
</dbReference>
<name>A0A3S4EDX2_SEROD</name>
<evidence type="ECO:0000313" key="3">
    <source>
        <dbReference type="Proteomes" id="UP000281391"/>
    </source>
</evidence>
<gene>
    <name evidence="2" type="ORF">NCTC11214_03541</name>
</gene>
<evidence type="ECO:0000313" key="2">
    <source>
        <dbReference type="EMBL" id="VDZ60822.1"/>
    </source>
</evidence>
<organism evidence="2 3">
    <name type="scientific">Serratia odorifera</name>
    <dbReference type="NCBI Taxonomy" id="618"/>
    <lineage>
        <taxon>Bacteria</taxon>
        <taxon>Pseudomonadati</taxon>
        <taxon>Pseudomonadota</taxon>
        <taxon>Gammaproteobacteria</taxon>
        <taxon>Enterobacterales</taxon>
        <taxon>Yersiniaceae</taxon>
        <taxon>Serratia</taxon>
    </lineage>
</organism>
<proteinExistence type="predicted"/>
<dbReference type="Proteomes" id="UP000281391">
    <property type="component" value="Chromosome"/>
</dbReference>
<feature type="domain" description="Polyvalent protein metallopeptidase" evidence="1">
    <location>
        <begin position="2"/>
        <end position="42"/>
    </location>
</feature>
<accession>A0A3S4EDX2</accession>
<dbReference type="AlphaFoldDB" id="A0A3S4EDX2"/>
<evidence type="ECO:0000259" key="1">
    <source>
        <dbReference type="Pfam" id="PF18818"/>
    </source>
</evidence>
<dbReference type="EMBL" id="LR134117">
    <property type="protein sequence ID" value="VDZ60822.1"/>
    <property type="molecule type" value="Genomic_DNA"/>
</dbReference>